<keyword evidence="5" id="KW-1185">Reference proteome</keyword>
<evidence type="ECO:0000313" key="4">
    <source>
        <dbReference type="EMBL" id="QLI82957.1"/>
    </source>
</evidence>
<sequence length="750" mass="80430">MDRRQFIRLAGFMTASVASPLVLTACGGSSADSTSSTNGSTTTPAPAKLFQFPQGIASGDPRADSVILWTRALPVGIDPISGQSAAMDSTIVLQVFEGDPAALTGTTGVLQGKLVANVTLNASSEWDHSVRHKLSGLQSNTTYGYQFIAGGSRSMIGRFKTAPAASADVSQLKFAFLSCQDWSINHWGAFDLLAKDELDFIVHLGDYIYETVGESFQTGQVESAHAALKLPDGPFKNGQSGARYANTLADYRALYKQYRSDPRLQQVHARFAMIAIWDDHEFSDDCWGDATTYDNGTYNAQTGGDNKHETARRRSANQAWYEFMPADVVFDAKATGFQTVRLYRDFQFGKLLHLVMTDERLYRADHIIPEAAAGSSVGSRYLVPSNILAGAEAQKMAAGKAMGDELALVSILGKPQREWWKTTLKNSPANWKVWGNEVSLLKMRLDARKLAGVPAEMQQDFVLNADQWDGFNAERSDLLNYIRNNSIKNVVAVTGDIHSFYAGVAHADYSQNTPALVDLVTAGISSDSFYHYFASSVRDPALASSQPLVFSSDSGAEQIAIQMLSVAIAQQAGVTNLNDSAAIKAAVGGAISAGLVPAAAFQPTANLSKAEINTFNDLLGGELGKTIADLIANLAVKGQSVAAQTLYGLVAKMIATKMGVSPTQVPAAQIVPFLNPFADQATGKAPVNNPWIRYADTDAQGYAVVTVTPNALNCTFRKVNMLQNGQLPASVLSKETKLVVKSGVVDVTVA</sequence>
<dbReference type="PANTHER" id="PTHR43606">
    <property type="entry name" value="PHOSPHATASE, PUTATIVE (AFU_ORTHOLOGUE AFUA_6G08710)-RELATED"/>
    <property type="match status" value="1"/>
</dbReference>
<accession>A0A7D5VBD7</accession>
<reference evidence="4 5" key="1">
    <citation type="journal article" date="2016" name="Int. J. Syst. Evol. Microbiol.">
        <title>Chitinibacter fontanus sp. nov., isolated from a spring.</title>
        <authorList>
            <person name="Sheu S.Y."/>
            <person name="Li Y.S."/>
            <person name="Young C.C."/>
            <person name="Chen W.M."/>
        </authorList>
    </citation>
    <scope>NUCLEOTIDE SEQUENCE [LARGE SCALE GENOMIC DNA]</scope>
    <source>
        <strain evidence="4 5">STM-7</strain>
    </source>
</reference>
<keyword evidence="1" id="KW-0732">Signal</keyword>
<feature type="chain" id="PRO_5028848179" evidence="1">
    <location>
        <begin position="32"/>
        <end position="750"/>
    </location>
</feature>
<dbReference type="Gene3D" id="3.60.21.70">
    <property type="entry name" value="PhoD-like phosphatase"/>
    <property type="match status" value="1"/>
</dbReference>
<feature type="domain" description="PhoD-like phosphatase metallophosphatase" evidence="2">
    <location>
        <begin position="174"/>
        <end position="534"/>
    </location>
</feature>
<dbReference type="PANTHER" id="PTHR43606:SF2">
    <property type="entry name" value="ALKALINE PHOSPHATASE FAMILY PROTEIN (AFU_ORTHOLOGUE AFUA_5G03860)"/>
    <property type="match status" value="1"/>
</dbReference>
<dbReference type="InterPro" id="IPR038607">
    <property type="entry name" value="PhoD-like_sf"/>
</dbReference>
<evidence type="ECO:0000313" key="5">
    <source>
        <dbReference type="Proteomes" id="UP000510822"/>
    </source>
</evidence>
<dbReference type="InterPro" id="IPR052900">
    <property type="entry name" value="Phospholipid_Metab_Enz"/>
</dbReference>
<feature type="signal peptide" evidence="1">
    <location>
        <begin position="1"/>
        <end position="31"/>
    </location>
</feature>
<dbReference type="PROSITE" id="PS51257">
    <property type="entry name" value="PROKAR_LIPOPROTEIN"/>
    <property type="match status" value="1"/>
</dbReference>
<evidence type="ECO:0000259" key="2">
    <source>
        <dbReference type="Pfam" id="PF09423"/>
    </source>
</evidence>
<dbReference type="Gene3D" id="2.60.40.380">
    <property type="entry name" value="Purple acid phosphatase-like, N-terminal"/>
    <property type="match status" value="1"/>
</dbReference>
<dbReference type="Pfam" id="PF09423">
    <property type="entry name" value="PhoD"/>
    <property type="match status" value="1"/>
</dbReference>
<name>A0A7D5VBD7_9NEIS</name>
<dbReference type="RefSeq" id="WP_180307030.1">
    <property type="nucleotide sequence ID" value="NZ_CP058952.1"/>
</dbReference>
<dbReference type="SUPFAM" id="SSF56300">
    <property type="entry name" value="Metallo-dependent phosphatases"/>
    <property type="match status" value="1"/>
</dbReference>
<organism evidence="4 5">
    <name type="scientific">Chitinibacter fontanus</name>
    <dbReference type="NCBI Taxonomy" id="1737446"/>
    <lineage>
        <taxon>Bacteria</taxon>
        <taxon>Pseudomonadati</taxon>
        <taxon>Pseudomonadota</taxon>
        <taxon>Betaproteobacteria</taxon>
        <taxon>Neisseriales</taxon>
        <taxon>Chitinibacteraceae</taxon>
        <taxon>Chitinibacter</taxon>
    </lineage>
</organism>
<proteinExistence type="predicted"/>
<dbReference type="InterPro" id="IPR032093">
    <property type="entry name" value="PhoD_N"/>
</dbReference>
<feature type="domain" description="Phospholipase D N-terminal" evidence="3">
    <location>
        <begin position="54"/>
        <end position="161"/>
    </location>
</feature>
<dbReference type="AlphaFoldDB" id="A0A7D5VBD7"/>
<dbReference type="KEGG" id="cfon:HZU75_16315"/>
<dbReference type="Pfam" id="PF16655">
    <property type="entry name" value="PhoD_N"/>
    <property type="match status" value="1"/>
</dbReference>
<evidence type="ECO:0000259" key="3">
    <source>
        <dbReference type="Pfam" id="PF16655"/>
    </source>
</evidence>
<evidence type="ECO:0000256" key="1">
    <source>
        <dbReference type="SAM" id="SignalP"/>
    </source>
</evidence>
<dbReference type="InterPro" id="IPR029052">
    <property type="entry name" value="Metallo-depent_PP-like"/>
</dbReference>
<dbReference type="Proteomes" id="UP000510822">
    <property type="component" value="Chromosome"/>
</dbReference>
<dbReference type="EMBL" id="CP058952">
    <property type="protein sequence ID" value="QLI82957.1"/>
    <property type="molecule type" value="Genomic_DNA"/>
</dbReference>
<dbReference type="InterPro" id="IPR018946">
    <property type="entry name" value="PhoD-like_MPP"/>
</dbReference>
<gene>
    <name evidence="4" type="ORF">HZU75_16315</name>
</gene>
<protein>
    <submittedName>
        <fullName evidence="4">Alkaline phosphatase D family protein</fullName>
    </submittedName>
</protein>
<dbReference type="CDD" id="cd07389">
    <property type="entry name" value="MPP_PhoD"/>
    <property type="match status" value="1"/>
</dbReference>